<reference evidence="3" key="1">
    <citation type="submission" date="2016-10" db="EMBL/GenBank/DDBJ databases">
        <authorList>
            <person name="Varghese N."/>
        </authorList>
    </citation>
    <scope>NUCLEOTIDE SEQUENCE [LARGE SCALE GENOMIC DNA]</scope>
    <source>
        <strain evidence="3">DSM 45096 / BCRC 16803 / CGMCC 4.1857 / CIP 109030 / JCM 12277 / KCTC 19219 / NBRC 100920 / 33214</strain>
    </source>
</reference>
<accession>A0A1H7N782</accession>
<evidence type="ECO:0000313" key="2">
    <source>
        <dbReference type="EMBL" id="SEL19354.1"/>
    </source>
</evidence>
<feature type="transmembrane region" description="Helical" evidence="1">
    <location>
        <begin position="58"/>
        <end position="81"/>
    </location>
</feature>
<dbReference type="AlphaFoldDB" id="A0A1H7N782"/>
<protein>
    <submittedName>
        <fullName evidence="2">Uncharacterized protein</fullName>
    </submittedName>
</protein>
<dbReference type="EMBL" id="FOAZ01000006">
    <property type="protein sequence ID" value="SEL19354.1"/>
    <property type="molecule type" value="Genomic_DNA"/>
</dbReference>
<dbReference type="eggNOG" id="ENOG5032ADU">
    <property type="taxonomic scope" value="Bacteria"/>
</dbReference>
<organism evidence="2 3">
    <name type="scientific">Streptacidiphilus jiangxiensis</name>
    <dbReference type="NCBI Taxonomy" id="235985"/>
    <lineage>
        <taxon>Bacteria</taxon>
        <taxon>Bacillati</taxon>
        <taxon>Actinomycetota</taxon>
        <taxon>Actinomycetes</taxon>
        <taxon>Kitasatosporales</taxon>
        <taxon>Streptomycetaceae</taxon>
        <taxon>Streptacidiphilus</taxon>
    </lineage>
</organism>
<gene>
    <name evidence="2" type="ORF">SAMN05414137_106240</name>
</gene>
<dbReference type="Proteomes" id="UP000183015">
    <property type="component" value="Unassembled WGS sequence"/>
</dbReference>
<evidence type="ECO:0000256" key="1">
    <source>
        <dbReference type="SAM" id="Phobius"/>
    </source>
</evidence>
<keyword evidence="1" id="KW-0812">Transmembrane</keyword>
<feature type="transmembrane region" description="Helical" evidence="1">
    <location>
        <begin position="93"/>
        <end position="117"/>
    </location>
</feature>
<evidence type="ECO:0000313" key="3">
    <source>
        <dbReference type="Proteomes" id="UP000183015"/>
    </source>
</evidence>
<keyword evidence="3" id="KW-1185">Reference proteome</keyword>
<feature type="transmembrane region" description="Helical" evidence="1">
    <location>
        <begin position="30"/>
        <end position="52"/>
    </location>
</feature>
<dbReference type="RefSeq" id="WP_042451079.1">
    <property type="nucleotide sequence ID" value="NZ_BBPN01000021.1"/>
</dbReference>
<proteinExistence type="predicted"/>
<sequence>MVDNLEPKGPALAVPSGSLLPALPSWLHPAALPAAGLFGAALCTAVAGLHLSRAHGPVLAWHALAGLVGLALALAAVLWTGHRARRSRTWSRIAVATALIAVGIAAVDTAMLCWYAFDRLLSST</sequence>
<keyword evidence="1" id="KW-1133">Transmembrane helix</keyword>
<keyword evidence="1" id="KW-0472">Membrane</keyword>
<name>A0A1H7N782_STRJI</name>